<accession>A0A6L2ZQK5</accession>
<sequence>MQRITELENCIKYDHEQTQAKLDELAEALIQLKKMTSIPEKPDIQKQFLQLTEAVLSAQKIIETLACRYQKKGGY</sequence>
<evidence type="ECO:0000313" key="2">
    <source>
        <dbReference type="Proteomes" id="UP000504714"/>
    </source>
</evidence>
<dbReference type="AlphaFoldDB" id="A0A6L2ZQK5"/>
<dbReference type="Pfam" id="PF08988">
    <property type="entry name" value="T3SS_needle_E"/>
    <property type="match status" value="1"/>
</dbReference>
<dbReference type="InterPro" id="IPR012671">
    <property type="entry name" value="T3SS_PscE/YscE"/>
</dbReference>
<gene>
    <name evidence="1" type="ORF">RINTU1_29100</name>
</gene>
<proteinExistence type="predicted"/>
<dbReference type="EMBL" id="BLXO01000007">
    <property type="protein sequence ID" value="GFN47056.1"/>
    <property type="molecule type" value="Genomic_DNA"/>
</dbReference>
<dbReference type="Proteomes" id="UP000504714">
    <property type="component" value="Unassembled WGS sequence"/>
</dbReference>
<protein>
    <submittedName>
        <fullName evidence="1">Putative type III secretion system effector</fullName>
    </submittedName>
</protein>
<name>A0A6L2ZQK5_9ENTR</name>
<comment type="caution">
    <text evidence="1">The sequence shown here is derived from an EMBL/GenBank/DDBJ whole genome shotgun (WGS) entry which is preliminary data.</text>
</comment>
<organism evidence="1 2">
    <name type="scientific">Candidatus Regiella insecticola</name>
    <dbReference type="NCBI Taxonomy" id="138073"/>
    <lineage>
        <taxon>Bacteria</taxon>
        <taxon>Pseudomonadati</taxon>
        <taxon>Pseudomonadota</taxon>
        <taxon>Gammaproteobacteria</taxon>
        <taxon>Enterobacterales</taxon>
        <taxon>Enterobacteriaceae</taxon>
        <taxon>aphid secondary symbionts</taxon>
        <taxon>Candidatus Regiella</taxon>
    </lineage>
</organism>
<dbReference type="RefSeq" id="WP_176488607.1">
    <property type="nucleotide sequence ID" value="NZ_BLXO01000007.1"/>
</dbReference>
<reference evidence="1 2" key="1">
    <citation type="submission" date="2020-06" db="EMBL/GenBank/DDBJ databases">
        <title>The genome sequence of Candidatus Regiella insecticola strain Tut.</title>
        <authorList>
            <person name="Nikoh N."/>
            <person name="Tsuchida T."/>
            <person name="Koga R."/>
            <person name="Oshima K."/>
            <person name="Hattori M."/>
            <person name="Fukatsu T."/>
        </authorList>
    </citation>
    <scope>NUCLEOTIDE SEQUENCE [LARGE SCALE GENOMIC DNA]</scope>
    <source>
        <strain evidence="1 2">Tut</strain>
    </source>
</reference>
<evidence type="ECO:0000313" key="1">
    <source>
        <dbReference type="EMBL" id="GFN47056.1"/>
    </source>
</evidence>